<evidence type="ECO:0000256" key="2">
    <source>
        <dbReference type="ARBA" id="ARBA00022692"/>
    </source>
</evidence>
<keyword evidence="7" id="KW-0614">Plasmid</keyword>
<dbReference type="Proteomes" id="UP000215158">
    <property type="component" value="Plasmid pBN1"/>
</dbReference>
<feature type="transmembrane region" description="Helical" evidence="5">
    <location>
        <begin position="20"/>
        <end position="46"/>
    </location>
</feature>
<feature type="transmembrane region" description="Helical" evidence="5">
    <location>
        <begin position="117"/>
        <end position="135"/>
    </location>
</feature>
<evidence type="ECO:0000313" key="7">
    <source>
        <dbReference type="EMBL" id="ASW03403.1"/>
    </source>
</evidence>
<dbReference type="CDD" id="cd17365">
    <property type="entry name" value="MFS_PcaK_like"/>
    <property type="match status" value="1"/>
</dbReference>
<dbReference type="PROSITE" id="PS00217">
    <property type="entry name" value="SUGAR_TRANSPORT_2"/>
    <property type="match status" value="1"/>
</dbReference>
<evidence type="ECO:0000256" key="5">
    <source>
        <dbReference type="SAM" id="Phobius"/>
    </source>
</evidence>
<dbReference type="KEGG" id="parb:CJU94_35055"/>
<evidence type="ECO:0000259" key="6">
    <source>
        <dbReference type="PROSITE" id="PS50850"/>
    </source>
</evidence>
<evidence type="ECO:0000256" key="1">
    <source>
        <dbReference type="ARBA" id="ARBA00004141"/>
    </source>
</evidence>
<dbReference type="Pfam" id="PF07690">
    <property type="entry name" value="MFS_1"/>
    <property type="match status" value="1"/>
</dbReference>
<dbReference type="PANTHER" id="PTHR23508:SF10">
    <property type="entry name" value="CARBOXYLIC ACID TRANSPORTER PROTEIN HOMOLOG"/>
    <property type="match status" value="1"/>
</dbReference>
<feature type="transmembrane region" description="Helical" evidence="5">
    <location>
        <begin position="58"/>
        <end position="78"/>
    </location>
</feature>
<dbReference type="GO" id="GO:0005886">
    <property type="term" value="C:plasma membrane"/>
    <property type="evidence" value="ECO:0007669"/>
    <property type="project" value="TreeGrafter"/>
</dbReference>
<gene>
    <name evidence="7" type="ORF">CJU94_35055</name>
</gene>
<dbReference type="PROSITE" id="PS50850">
    <property type="entry name" value="MFS"/>
    <property type="match status" value="1"/>
</dbReference>
<accession>A0A248VX00</accession>
<keyword evidence="3 5" id="KW-1133">Transmembrane helix</keyword>
<dbReference type="InterPro" id="IPR020846">
    <property type="entry name" value="MFS_dom"/>
</dbReference>
<dbReference type="InterPro" id="IPR036259">
    <property type="entry name" value="MFS_trans_sf"/>
</dbReference>
<evidence type="ECO:0000313" key="8">
    <source>
        <dbReference type="Proteomes" id="UP000215158"/>
    </source>
</evidence>
<dbReference type="AlphaFoldDB" id="A0A248VX00"/>
<reference evidence="7 8" key="1">
    <citation type="submission" date="2017-08" db="EMBL/GenBank/DDBJ databases">
        <title>Identification and genetic characteristics of simultaneous BTEX- and naphthalene-degrading Paraburkholderia sp. BN5 isolated from petroleum-contaminated soil.</title>
        <authorList>
            <person name="Lee Y."/>
            <person name="Jeon C.O."/>
        </authorList>
    </citation>
    <scope>NUCLEOTIDE SEQUENCE [LARGE SCALE GENOMIC DNA]</scope>
    <source>
        <strain evidence="7 8">BN5</strain>
        <plasmid evidence="7 8">pBN1</plasmid>
    </source>
</reference>
<dbReference type="InterPro" id="IPR005829">
    <property type="entry name" value="Sugar_transporter_CS"/>
</dbReference>
<geneLocation type="plasmid" evidence="7 8">
    <name>pBN1</name>
</geneLocation>
<feature type="transmembrane region" description="Helical" evidence="5">
    <location>
        <begin position="300"/>
        <end position="320"/>
    </location>
</feature>
<feature type="transmembrane region" description="Helical" evidence="5">
    <location>
        <begin position="327"/>
        <end position="345"/>
    </location>
</feature>
<dbReference type="EMBL" id="CP022991">
    <property type="protein sequence ID" value="ASW03403.1"/>
    <property type="molecule type" value="Genomic_DNA"/>
</dbReference>
<proteinExistence type="predicted"/>
<sequence>MKTHSLEIQSFIDSQRFSPYQWIILVLCFLVVAADGFDTAAVGFIAPSLIGEWGITRAALGPVMSAALVGLGIGALAAGPAADRIGRKAVLVLSVFFFGVWSVVSAQAGSIESLTGWRFLTGLGLGAAMPNAVTLMSEYAPARIRAIAVNAMFCGFSVGLSIGGLSAAWLIPHFGWQSVLVIGGIGPLVLAALLVAMLPESAQFMVIRKLPAERIARVLRRISDDPRLDDSASLRFVAADTRAATQKKSSVSLIVSTPYRFGTAMLWLAYFTGLMIYYLLTNWLPTLFKDAGFTAQSAALTTSLFPLGGILGNLCLGWVMDRANPRRVNACAYVLSAALVLTIGSGVSDRFWLAVLIFLTGTAVTSAVTSMSALAAAFYPTQSRATGVAWMLGVGRMGAVAGAMTGGVMMSMGLKFGAVFMLLAVPAFVAALALFSLSGIDAAKFKHAFSEKTISPTE</sequence>
<dbReference type="PROSITE" id="PS00216">
    <property type="entry name" value="SUGAR_TRANSPORT_1"/>
    <property type="match status" value="1"/>
</dbReference>
<organism evidence="7 8">
    <name type="scientific">Paraburkholderia aromaticivorans</name>
    <dbReference type="NCBI Taxonomy" id="2026199"/>
    <lineage>
        <taxon>Bacteria</taxon>
        <taxon>Pseudomonadati</taxon>
        <taxon>Pseudomonadota</taxon>
        <taxon>Betaproteobacteria</taxon>
        <taxon>Burkholderiales</taxon>
        <taxon>Burkholderiaceae</taxon>
        <taxon>Paraburkholderia</taxon>
    </lineage>
</organism>
<keyword evidence="2 5" id="KW-0812">Transmembrane</keyword>
<evidence type="ECO:0000256" key="4">
    <source>
        <dbReference type="ARBA" id="ARBA00023136"/>
    </source>
</evidence>
<dbReference type="SUPFAM" id="SSF103473">
    <property type="entry name" value="MFS general substrate transporter"/>
    <property type="match status" value="1"/>
</dbReference>
<feature type="domain" description="Major facilitator superfamily (MFS) profile" evidence="6">
    <location>
        <begin position="24"/>
        <end position="442"/>
    </location>
</feature>
<feature type="transmembrane region" description="Helical" evidence="5">
    <location>
        <begin position="351"/>
        <end position="376"/>
    </location>
</feature>
<name>A0A248VX00_9BURK</name>
<keyword evidence="8" id="KW-1185">Reference proteome</keyword>
<dbReference type="Gene3D" id="1.20.1250.20">
    <property type="entry name" value="MFS general substrate transporter like domains"/>
    <property type="match status" value="1"/>
</dbReference>
<dbReference type="PANTHER" id="PTHR23508">
    <property type="entry name" value="CARBOXYLIC ACID TRANSPORTER PROTEIN HOMOLOG"/>
    <property type="match status" value="1"/>
</dbReference>
<feature type="transmembrane region" description="Helical" evidence="5">
    <location>
        <begin position="90"/>
        <end position="111"/>
    </location>
</feature>
<feature type="transmembrane region" description="Helical" evidence="5">
    <location>
        <begin position="416"/>
        <end position="437"/>
    </location>
</feature>
<feature type="transmembrane region" description="Helical" evidence="5">
    <location>
        <begin position="388"/>
        <end position="410"/>
    </location>
</feature>
<dbReference type="OrthoDB" id="7066727at2"/>
<protein>
    <submittedName>
        <fullName evidence="7">Aromatic acid/H+ symport family MFS transporter</fullName>
    </submittedName>
</protein>
<comment type="subcellular location">
    <subcellularLocation>
        <location evidence="1">Membrane</location>
        <topology evidence="1">Multi-pass membrane protein</topology>
    </subcellularLocation>
</comment>
<dbReference type="InterPro" id="IPR011701">
    <property type="entry name" value="MFS"/>
</dbReference>
<dbReference type="GO" id="GO:0046943">
    <property type="term" value="F:carboxylic acid transmembrane transporter activity"/>
    <property type="evidence" value="ECO:0007669"/>
    <property type="project" value="TreeGrafter"/>
</dbReference>
<dbReference type="RefSeq" id="WP_095423231.1">
    <property type="nucleotide sequence ID" value="NZ_CP022991.1"/>
</dbReference>
<evidence type="ECO:0000256" key="3">
    <source>
        <dbReference type="ARBA" id="ARBA00022989"/>
    </source>
</evidence>
<keyword evidence="4 5" id="KW-0472">Membrane</keyword>
<feature type="transmembrane region" description="Helical" evidence="5">
    <location>
        <begin position="177"/>
        <end position="198"/>
    </location>
</feature>
<feature type="transmembrane region" description="Helical" evidence="5">
    <location>
        <begin position="147"/>
        <end position="171"/>
    </location>
</feature>
<feature type="transmembrane region" description="Helical" evidence="5">
    <location>
        <begin position="261"/>
        <end position="280"/>
    </location>
</feature>